<dbReference type="InterPro" id="IPR004089">
    <property type="entry name" value="MCPsignal_dom"/>
</dbReference>
<dbReference type="RefSeq" id="WP_303549980.1">
    <property type="nucleotide sequence ID" value="NZ_CAXHZV010000033.1"/>
</dbReference>
<keyword evidence="5" id="KW-0472">Membrane</keyword>
<evidence type="ECO:0000256" key="2">
    <source>
        <dbReference type="ARBA" id="ARBA00023224"/>
    </source>
</evidence>
<evidence type="ECO:0000259" key="6">
    <source>
        <dbReference type="PROSITE" id="PS50111"/>
    </source>
</evidence>
<evidence type="ECO:0000256" key="3">
    <source>
        <dbReference type="ARBA" id="ARBA00029447"/>
    </source>
</evidence>
<comment type="caution">
    <text evidence="8">The sequence shown here is derived from an EMBL/GenBank/DDBJ whole genome shotgun (WGS) entry which is preliminary data.</text>
</comment>
<keyword evidence="2 4" id="KW-0807">Transducer</keyword>
<dbReference type="CDD" id="cd11386">
    <property type="entry name" value="MCP_signal"/>
    <property type="match status" value="1"/>
</dbReference>
<dbReference type="InterPro" id="IPR024478">
    <property type="entry name" value="HlyB_4HB_MCP"/>
</dbReference>
<keyword evidence="5" id="KW-0812">Transmembrane</keyword>
<organism evidence="8 9">
    <name type="scientific">Neptunomonas phycophila</name>
    <dbReference type="NCBI Taxonomy" id="1572645"/>
    <lineage>
        <taxon>Bacteria</taxon>
        <taxon>Pseudomonadati</taxon>
        <taxon>Pseudomonadota</taxon>
        <taxon>Gammaproteobacteria</taxon>
        <taxon>Oceanospirillales</taxon>
        <taxon>Oceanospirillaceae</taxon>
        <taxon>Neptunomonas</taxon>
    </lineage>
</organism>
<keyword evidence="5" id="KW-1133">Transmembrane helix</keyword>
<dbReference type="FunFam" id="1.10.287.950:FF:000001">
    <property type="entry name" value="Methyl-accepting chemotaxis sensory transducer"/>
    <property type="match status" value="1"/>
</dbReference>
<dbReference type="PROSITE" id="PS50111">
    <property type="entry name" value="CHEMOTAXIS_TRANSDUC_2"/>
    <property type="match status" value="1"/>
</dbReference>
<dbReference type="SUPFAM" id="SSF58104">
    <property type="entry name" value="Methyl-accepting chemotaxis protein (MCP) signaling domain"/>
    <property type="match status" value="1"/>
</dbReference>
<dbReference type="SMART" id="SM00283">
    <property type="entry name" value="MA"/>
    <property type="match status" value="1"/>
</dbReference>
<dbReference type="EMBL" id="JAUOPG010000005">
    <property type="protein sequence ID" value="MDO6453669.1"/>
    <property type="molecule type" value="Genomic_DNA"/>
</dbReference>
<dbReference type="InterPro" id="IPR003660">
    <property type="entry name" value="HAMP_dom"/>
</dbReference>
<dbReference type="AlphaFoldDB" id="A0AAW7XKS1"/>
<dbReference type="CDD" id="cd06225">
    <property type="entry name" value="HAMP"/>
    <property type="match status" value="1"/>
</dbReference>
<feature type="domain" description="HAMP" evidence="7">
    <location>
        <begin position="328"/>
        <end position="380"/>
    </location>
</feature>
<dbReference type="Pfam" id="PF00015">
    <property type="entry name" value="MCPsignal"/>
    <property type="match status" value="1"/>
</dbReference>
<comment type="similarity">
    <text evidence="3">Belongs to the methyl-accepting chemotaxis (MCP) protein family.</text>
</comment>
<dbReference type="Proteomes" id="UP001169862">
    <property type="component" value="Unassembled WGS sequence"/>
</dbReference>
<gene>
    <name evidence="8" type="ORF">Q4490_08830</name>
</gene>
<dbReference type="SMART" id="SM00304">
    <property type="entry name" value="HAMP"/>
    <property type="match status" value="1"/>
</dbReference>
<dbReference type="PROSITE" id="PS50885">
    <property type="entry name" value="HAMP"/>
    <property type="match status" value="1"/>
</dbReference>
<dbReference type="Pfam" id="PF12729">
    <property type="entry name" value="4HB_MCP_1"/>
    <property type="match status" value="1"/>
</dbReference>
<feature type="transmembrane region" description="Helical" evidence="5">
    <location>
        <begin position="7"/>
        <end position="29"/>
    </location>
</feature>
<dbReference type="PANTHER" id="PTHR32089:SF70">
    <property type="entry name" value="ENERGY TAXIS MODULATING METHYL ACCEPTING SENSORY TRANSDUCER"/>
    <property type="match status" value="1"/>
</dbReference>
<dbReference type="GO" id="GO:0016020">
    <property type="term" value="C:membrane"/>
    <property type="evidence" value="ECO:0007669"/>
    <property type="project" value="UniProtKB-SubCell"/>
</dbReference>
<dbReference type="GO" id="GO:0007165">
    <property type="term" value="P:signal transduction"/>
    <property type="evidence" value="ECO:0007669"/>
    <property type="project" value="UniProtKB-KW"/>
</dbReference>
<comment type="subcellular location">
    <subcellularLocation>
        <location evidence="1">Membrane</location>
    </subcellularLocation>
</comment>
<evidence type="ECO:0000256" key="5">
    <source>
        <dbReference type="SAM" id="Phobius"/>
    </source>
</evidence>
<evidence type="ECO:0000256" key="4">
    <source>
        <dbReference type="PROSITE-ProRule" id="PRU00284"/>
    </source>
</evidence>
<evidence type="ECO:0000259" key="7">
    <source>
        <dbReference type="PROSITE" id="PS50885"/>
    </source>
</evidence>
<dbReference type="Gene3D" id="1.10.287.950">
    <property type="entry name" value="Methyl-accepting chemotaxis protein"/>
    <property type="match status" value="1"/>
</dbReference>
<sequence>MNIVKKIILGFSILAITILVVGIGGITGINKINQQLQVVSEDSIPKLVGSYQQILSLNNANQALLQFLNSGAEDFQTHIDSFDQSYEQFHQEIEQLQAQTSEGSPINMALVDAKTSAEQYHEAAKILKRLHAEGILIDTSMVSEGQLFQSQIDSLARWGQRYISSGRASPTAISEYQGLNKVINNIRLNIRIYEKTGDLGNLKKSMGELKGKMLSSYKSFLQQDPKASRIEGVITGLADALKEDTGLLGAYINKNNNQHKRNETLAIAKTHQDTAEASLNNVLSIGLANTQAAQATAASAIITSKSLIIGLSIIGLLIAGLVGWIILLTIRKPLAKIQHQLGELSQGNLTVEFDQRRKDEFGLLSADLNTVTNSLRDILKQMLKNSQELSQVASENERISLSTTKSMDQQSAQLEQTSAAATELEHSVEEVSQHSDATLESVQKCDDLGRDAHKKMEQTHNSITSQSQVIQSAMNASTELAADGKKIDSILETINTIAEQTNLLALNAAIEAARAGDHGRGFAVVADEVRQLASRTQNSTVEIQSMVSNMQHRISSVVTSMQDSHDQAARCVDYARSSNDALQAMQAAIHSIRQMNTQIAAASTEQTHAVQEVSRTLVAINAASTETAKGANQASESSSGLLRIAEAQRALIQRFRT</sequence>
<feature type="domain" description="Methyl-accepting transducer" evidence="6">
    <location>
        <begin position="385"/>
        <end position="621"/>
    </location>
</feature>
<feature type="transmembrane region" description="Helical" evidence="5">
    <location>
        <begin position="307"/>
        <end position="330"/>
    </location>
</feature>
<protein>
    <submittedName>
        <fullName evidence="8">Methyl-accepting chemotaxis protein</fullName>
    </submittedName>
</protein>
<accession>A0AAW7XKS1</accession>
<evidence type="ECO:0000256" key="1">
    <source>
        <dbReference type="ARBA" id="ARBA00004370"/>
    </source>
</evidence>
<name>A0AAW7XKS1_9GAMM</name>
<evidence type="ECO:0000313" key="9">
    <source>
        <dbReference type="Proteomes" id="UP001169862"/>
    </source>
</evidence>
<evidence type="ECO:0000313" key="8">
    <source>
        <dbReference type="EMBL" id="MDO6453669.1"/>
    </source>
</evidence>
<dbReference type="GO" id="GO:0006935">
    <property type="term" value="P:chemotaxis"/>
    <property type="evidence" value="ECO:0007669"/>
    <property type="project" value="UniProtKB-ARBA"/>
</dbReference>
<reference evidence="8" key="1">
    <citation type="submission" date="2023-07" db="EMBL/GenBank/DDBJ databases">
        <title>Genome content predicts the carbon catabolic preferences of heterotrophic bacteria.</title>
        <authorList>
            <person name="Gralka M."/>
        </authorList>
    </citation>
    <scope>NUCLEOTIDE SEQUENCE</scope>
    <source>
        <strain evidence="8">I2M16</strain>
    </source>
</reference>
<dbReference type="PANTHER" id="PTHR32089">
    <property type="entry name" value="METHYL-ACCEPTING CHEMOTAXIS PROTEIN MCPB"/>
    <property type="match status" value="1"/>
</dbReference>
<proteinExistence type="inferred from homology"/>
<dbReference type="Pfam" id="PF00672">
    <property type="entry name" value="HAMP"/>
    <property type="match status" value="1"/>
</dbReference>